<proteinExistence type="predicted"/>
<protein>
    <recommendedName>
        <fullName evidence="3">Peptidase S1 domain-containing protein</fullName>
    </recommendedName>
</protein>
<evidence type="ECO:0000313" key="1">
    <source>
        <dbReference type="EMBL" id="KAF8874766.1"/>
    </source>
</evidence>
<evidence type="ECO:0000313" key="2">
    <source>
        <dbReference type="Proteomes" id="UP000724874"/>
    </source>
</evidence>
<dbReference type="InterPro" id="IPR009003">
    <property type="entry name" value="Peptidase_S1_PA"/>
</dbReference>
<evidence type="ECO:0008006" key="3">
    <source>
        <dbReference type="Google" id="ProtNLM"/>
    </source>
</evidence>
<organism evidence="1 2">
    <name type="scientific">Gymnopilus junonius</name>
    <name type="common">Spectacular rustgill mushroom</name>
    <name type="synonym">Gymnopilus spectabilis subsp. junonius</name>
    <dbReference type="NCBI Taxonomy" id="109634"/>
    <lineage>
        <taxon>Eukaryota</taxon>
        <taxon>Fungi</taxon>
        <taxon>Dikarya</taxon>
        <taxon>Basidiomycota</taxon>
        <taxon>Agaricomycotina</taxon>
        <taxon>Agaricomycetes</taxon>
        <taxon>Agaricomycetidae</taxon>
        <taxon>Agaricales</taxon>
        <taxon>Agaricineae</taxon>
        <taxon>Hymenogastraceae</taxon>
        <taxon>Gymnopilus</taxon>
    </lineage>
</organism>
<reference evidence="1" key="1">
    <citation type="submission" date="2020-11" db="EMBL/GenBank/DDBJ databases">
        <authorList>
            <consortium name="DOE Joint Genome Institute"/>
            <person name="Ahrendt S."/>
            <person name="Riley R."/>
            <person name="Andreopoulos W."/>
            <person name="LaButti K."/>
            <person name="Pangilinan J."/>
            <person name="Ruiz-duenas F.J."/>
            <person name="Barrasa J.M."/>
            <person name="Sanchez-Garcia M."/>
            <person name="Camarero S."/>
            <person name="Miyauchi S."/>
            <person name="Serrano A."/>
            <person name="Linde D."/>
            <person name="Babiker R."/>
            <person name="Drula E."/>
            <person name="Ayuso-Fernandez I."/>
            <person name="Pacheco R."/>
            <person name="Padilla G."/>
            <person name="Ferreira P."/>
            <person name="Barriuso J."/>
            <person name="Kellner H."/>
            <person name="Castanera R."/>
            <person name="Alfaro M."/>
            <person name="Ramirez L."/>
            <person name="Pisabarro A.G."/>
            <person name="Kuo A."/>
            <person name="Tritt A."/>
            <person name="Lipzen A."/>
            <person name="He G."/>
            <person name="Yan M."/>
            <person name="Ng V."/>
            <person name="Cullen D."/>
            <person name="Martin F."/>
            <person name="Rosso M.-N."/>
            <person name="Henrissat B."/>
            <person name="Hibbett D."/>
            <person name="Martinez A.T."/>
            <person name="Grigoriev I.V."/>
        </authorList>
    </citation>
    <scope>NUCLEOTIDE SEQUENCE</scope>
    <source>
        <strain evidence="1">AH 44721</strain>
    </source>
</reference>
<dbReference type="AlphaFoldDB" id="A0A9P5TGX1"/>
<keyword evidence="2" id="KW-1185">Reference proteome</keyword>
<dbReference type="EMBL" id="JADNYJ010000208">
    <property type="protein sequence ID" value="KAF8874766.1"/>
    <property type="molecule type" value="Genomic_DNA"/>
</dbReference>
<dbReference type="OrthoDB" id="5424209at2759"/>
<accession>A0A9P5TGX1</accession>
<sequence>MKPTGPEAYLKPKEFIILGNHPLGAVWEDTVGPALDTYLLKQQVQVSILNSYRIAIAGELPPPPPPFVFVGVNHGTLSGQFGLDAALGCRSILVEKGFDDIHVIIYESVFTRFRALYKSAITANPIAIICEPFSTSLGLSICPATSPNIEGTGGFYFLDKAKPGVLFLLTARHVLFHPDKEKNRLFKFRAGNGQAARKVMFMGGAAFQRCCKAIESAIGGQQLIIDQLKRRLEDANGLEDEEAEQERVAVGKGMVEATAAMTAYQKLLNDVIRHWKVEENRIIGHVTLSPPISLDYGDNGFNGDDGFTDDWAVVEIYPSMIAKLNFVGNVMDLGSIAVDELTSWMYPHPANLSSFKYPGNRLLRFFGTVPDKEMFKLNPKTKDHDNDTVIMVLKNGNTSNLTVGRLNTIRALTREYFQGQPGKMSKEVCVLPRNSKSGPFSARGDSGSAVIDGVSRVCGILTGGDGATDVSDCTFVTSINFLLKRLMSFGIDANINPLPADL</sequence>
<name>A0A9P5TGX1_GYMJU</name>
<dbReference type="SUPFAM" id="SSF50494">
    <property type="entry name" value="Trypsin-like serine proteases"/>
    <property type="match status" value="1"/>
</dbReference>
<dbReference type="Proteomes" id="UP000724874">
    <property type="component" value="Unassembled WGS sequence"/>
</dbReference>
<gene>
    <name evidence="1" type="ORF">CPB84DRAFT_559798</name>
</gene>
<comment type="caution">
    <text evidence="1">The sequence shown here is derived from an EMBL/GenBank/DDBJ whole genome shotgun (WGS) entry which is preliminary data.</text>
</comment>